<sequence>MTITITLPQMLTSADLRRLLRALWPLAAVALPAVAEAVGASFVVRLAVEIAVRVAGQAMSA</sequence>
<organism evidence="1 2">
    <name type="scientific">Sphaerisporangium album</name>
    <dbReference type="NCBI Taxonomy" id="509200"/>
    <lineage>
        <taxon>Bacteria</taxon>
        <taxon>Bacillati</taxon>
        <taxon>Actinomycetota</taxon>
        <taxon>Actinomycetes</taxon>
        <taxon>Streptosporangiales</taxon>
        <taxon>Streptosporangiaceae</taxon>
        <taxon>Sphaerisporangium</taxon>
    </lineage>
</organism>
<dbReference type="RefSeq" id="WP_114027383.1">
    <property type="nucleotide sequence ID" value="NZ_QOIL01000002.1"/>
</dbReference>
<proteinExistence type="predicted"/>
<name>A0A367FR56_9ACTN</name>
<accession>A0A367FR56</accession>
<dbReference type="EMBL" id="QOIL01000002">
    <property type="protein sequence ID" value="RCG32751.1"/>
    <property type="molecule type" value="Genomic_DNA"/>
</dbReference>
<protein>
    <submittedName>
        <fullName evidence="1">Uncharacterized protein</fullName>
    </submittedName>
</protein>
<keyword evidence="2" id="KW-1185">Reference proteome</keyword>
<gene>
    <name evidence="1" type="ORF">DQ384_04555</name>
</gene>
<dbReference type="Proteomes" id="UP000253094">
    <property type="component" value="Unassembled WGS sequence"/>
</dbReference>
<evidence type="ECO:0000313" key="2">
    <source>
        <dbReference type="Proteomes" id="UP000253094"/>
    </source>
</evidence>
<comment type="caution">
    <text evidence="1">The sequence shown here is derived from an EMBL/GenBank/DDBJ whole genome shotgun (WGS) entry which is preliminary data.</text>
</comment>
<evidence type="ECO:0000313" key="1">
    <source>
        <dbReference type="EMBL" id="RCG32751.1"/>
    </source>
</evidence>
<reference evidence="1 2" key="1">
    <citation type="submission" date="2018-06" db="EMBL/GenBank/DDBJ databases">
        <title>Sphaerisporangium craniellae sp. nov., isolated from a marine sponge in the South China Sea.</title>
        <authorList>
            <person name="Li L."/>
        </authorList>
    </citation>
    <scope>NUCLEOTIDE SEQUENCE [LARGE SCALE GENOMIC DNA]</scope>
    <source>
        <strain evidence="1 2">CCTCC AA 208026</strain>
    </source>
</reference>
<dbReference type="AlphaFoldDB" id="A0A367FR56"/>